<gene>
    <name evidence="2" type="ORF">JI735_22070</name>
</gene>
<feature type="region of interest" description="Disordered" evidence="1">
    <location>
        <begin position="1"/>
        <end position="57"/>
    </location>
</feature>
<evidence type="ECO:0000256" key="1">
    <source>
        <dbReference type="SAM" id="MobiDB-lite"/>
    </source>
</evidence>
<evidence type="ECO:0000313" key="2">
    <source>
        <dbReference type="EMBL" id="QQZ59338.1"/>
    </source>
</evidence>
<organism evidence="2 3">
    <name type="scientific">Paenibacillus sonchi</name>
    <dbReference type="NCBI Taxonomy" id="373687"/>
    <lineage>
        <taxon>Bacteria</taxon>
        <taxon>Bacillati</taxon>
        <taxon>Bacillota</taxon>
        <taxon>Bacilli</taxon>
        <taxon>Bacillales</taxon>
        <taxon>Paenibacillaceae</taxon>
        <taxon>Paenibacillus</taxon>
        <taxon>Paenibacillus sonchi group</taxon>
    </lineage>
</organism>
<dbReference type="EMBL" id="CP068595">
    <property type="protein sequence ID" value="QQZ59338.1"/>
    <property type="molecule type" value="Genomic_DNA"/>
</dbReference>
<proteinExistence type="predicted"/>
<protein>
    <submittedName>
        <fullName evidence="2">Uncharacterized protein</fullName>
    </submittedName>
</protein>
<reference evidence="2 3" key="1">
    <citation type="submission" date="2021-01" db="EMBL/GenBank/DDBJ databases">
        <title>Whole genome sequence of Paenibacillus sonchi LMG 24727 for comparative genomics.</title>
        <authorList>
            <person name="Lee G."/>
            <person name="Kim M.-J."/>
            <person name="Lim K."/>
            <person name="Shin J.-H."/>
        </authorList>
    </citation>
    <scope>NUCLEOTIDE SEQUENCE [LARGE SCALE GENOMIC DNA]</scope>
    <source>
        <strain evidence="2 3">LMG 24727</strain>
    </source>
</reference>
<dbReference type="KEGG" id="pson:JI735_22070"/>
<evidence type="ECO:0000313" key="3">
    <source>
        <dbReference type="Proteomes" id="UP000595841"/>
    </source>
</evidence>
<sequence>METEGYNEGADPADIQQADEDKGAGQEPGVKKSYPGNKKNEPECTSGDAAKISDGVR</sequence>
<keyword evidence="3" id="KW-1185">Reference proteome</keyword>
<accession>A0A974SAC7</accession>
<dbReference type="AlphaFoldDB" id="A0A974SAC7"/>
<name>A0A974SAC7_9BACL</name>
<dbReference type="Proteomes" id="UP000595841">
    <property type="component" value="Chromosome"/>
</dbReference>